<evidence type="ECO:0000313" key="3">
    <source>
        <dbReference type="Proteomes" id="UP001185069"/>
    </source>
</evidence>
<protein>
    <submittedName>
        <fullName evidence="2">Uncharacterized protein</fullName>
    </submittedName>
</protein>
<dbReference type="InterPro" id="IPR043758">
    <property type="entry name" value="DUF5703"/>
</dbReference>
<evidence type="ECO:0000256" key="1">
    <source>
        <dbReference type="SAM" id="MobiDB-lite"/>
    </source>
</evidence>
<dbReference type="RefSeq" id="WP_309795080.1">
    <property type="nucleotide sequence ID" value="NZ_BAAAHY010000006.1"/>
</dbReference>
<proteinExistence type="predicted"/>
<dbReference type="EMBL" id="JAVDQF010000001">
    <property type="protein sequence ID" value="MDR6267823.1"/>
    <property type="molecule type" value="Genomic_DNA"/>
</dbReference>
<evidence type="ECO:0000313" key="2">
    <source>
        <dbReference type="EMBL" id="MDR6267823.1"/>
    </source>
</evidence>
<gene>
    <name evidence="2" type="ORF">JOE69_000061</name>
</gene>
<name>A0ABU1J650_9MICC</name>
<comment type="caution">
    <text evidence="2">The sequence shown here is derived from an EMBL/GenBank/DDBJ whole genome shotgun (WGS) entry which is preliminary data.</text>
</comment>
<dbReference type="Proteomes" id="UP001185069">
    <property type="component" value="Unassembled WGS sequence"/>
</dbReference>
<reference evidence="2 3" key="1">
    <citation type="submission" date="2023-07" db="EMBL/GenBank/DDBJ databases">
        <title>Sequencing the genomes of 1000 actinobacteria strains.</title>
        <authorList>
            <person name="Klenk H.-P."/>
        </authorList>
    </citation>
    <scope>NUCLEOTIDE SEQUENCE [LARGE SCALE GENOMIC DNA]</scope>
    <source>
        <strain evidence="2 3">DSM 14555</strain>
    </source>
</reference>
<organism evidence="2 3">
    <name type="scientific">Arthrobacter russicus</name>
    <dbReference type="NCBI Taxonomy" id="172040"/>
    <lineage>
        <taxon>Bacteria</taxon>
        <taxon>Bacillati</taxon>
        <taxon>Actinomycetota</taxon>
        <taxon>Actinomycetes</taxon>
        <taxon>Micrococcales</taxon>
        <taxon>Micrococcaceae</taxon>
        <taxon>Arthrobacter</taxon>
    </lineage>
</organism>
<feature type="region of interest" description="Disordered" evidence="1">
    <location>
        <begin position="1"/>
        <end position="21"/>
    </location>
</feature>
<dbReference type="Pfam" id="PF18963">
    <property type="entry name" value="DUF5703"/>
    <property type="match status" value="1"/>
</dbReference>
<sequence length="85" mass="10323">MREEFGRRTPSGGQEASVRRERDYARQYEYLVLTVSPRESLHEARQRLVEHAEYGKWELQRSRLYIGGGRQFWLRRKVLRVERTV</sequence>
<keyword evidence="3" id="KW-1185">Reference proteome</keyword>
<accession>A0ABU1J650</accession>